<dbReference type="SUPFAM" id="SSF55781">
    <property type="entry name" value="GAF domain-like"/>
    <property type="match status" value="1"/>
</dbReference>
<keyword evidence="5" id="KW-0804">Transcription</keyword>
<dbReference type="Gene3D" id="3.30.450.40">
    <property type="match status" value="1"/>
</dbReference>
<evidence type="ECO:0000256" key="5">
    <source>
        <dbReference type="ARBA" id="ARBA00023163"/>
    </source>
</evidence>
<dbReference type="SMART" id="SM00382">
    <property type="entry name" value="AAA"/>
    <property type="match status" value="1"/>
</dbReference>
<dbReference type="GO" id="GO:0006355">
    <property type="term" value="P:regulation of DNA-templated transcription"/>
    <property type="evidence" value="ECO:0007669"/>
    <property type="project" value="InterPro"/>
</dbReference>
<gene>
    <name evidence="7" type="primary">norR_2</name>
    <name evidence="7" type="ORF">NCTC10392_02540</name>
</gene>
<dbReference type="Proteomes" id="UP000255125">
    <property type="component" value="Unassembled WGS sequence"/>
</dbReference>
<dbReference type="PROSITE" id="PS00676">
    <property type="entry name" value="SIGMA54_INTERACT_2"/>
    <property type="match status" value="1"/>
</dbReference>
<dbReference type="Pfam" id="PF25601">
    <property type="entry name" value="AAA_lid_14"/>
    <property type="match status" value="1"/>
</dbReference>
<dbReference type="PROSITE" id="PS00675">
    <property type="entry name" value="SIGMA54_INTERACT_1"/>
    <property type="match status" value="1"/>
</dbReference>
<dbReference type="CDD" id="cd00009">
    <property type="entry name" value="AAA"/>
    <property type="match status" value="1"/>
</dbReference>
<dbReference type="PANTHER" id="PTHR32071">
    <property type="entry name" value="TRANSCRIPTIONAL REGULATORY PROTEIN"/>
    <property type="match status" value="1"/>
</dbReference>
<accession>A0A379ICV5</accession>
<dbReference type="SUPFAM" id="SSF52540">
    <property type="entry name" value="P-loop containing nucleoside triphosphate hydrolases"/>
    <property type="match status" value="1"/>
</dbReference>
<dbReference type="InterPro" id="IPR025944">
    <property type="entry name" value="Sigma_54_int_dom_CS"/>
</dbReference>
<keyword evidence="4" id="KW-0238">DNA-binding</keyword>
<keyword evidence="1" id="KW-0547">Nucleotide-binding</keyword>
<dbReference type="InterPro" id="IPR025943">
    <property type="entry name" value="Sigma_54_int_dom_ATP-bd_2"/>
</dbReference>
<feature type="domain" description="Sigma-54 factor interaction" evidence="6">
    <location>
        <begin position="200"/>
        <end position="429"/>
    </location>
</feature>
<proteinExistence type="predicted"/>
<dbReference type="PROSITE" id="PS50045">
    <property type="entry name" value="SIGMA54_INTERACT_4"/>
    <property type="match status" value="1"/>
</dbReference>
<dbReference type="GO" id="GO:0005524">
    <property type="term" value="F:ATP binding"/>
    <property type="evidence" value="ECO:0007669"/>
    <property type="project" value="UniProtKB-KW"/>
</dbReference>
<dbReference type="SUPFAM" id="SSF46689">
    <property type="entry name" value="Homeodomain-like"/>
    <property type="match status" value="1"/>
</dbReference>
<dbReference type="PRINTS" id="PR01590">
    <property type="entry name" value="HTHFIS"/>
</dbReference>
<protein>
    <submittedName>
        <fullName evidence="7">Nitric oxide reductase Fis family transcriptional regulator</fullName>
    </submittedName>
</protein>
<dbReference type="Gene3D" id="1.10.8.60">
    <property type="match status" value="1"/>
</dbReference>
<reference evidence="7 8" key="1">
    <citation type="submission" date="2018-06" db="EMBL/GenBank/DDBJ databases">
        <authorList>
            <consortium name="Pathogen Informatics"/>
            <person name="Doyle S."/>
        </authorList>
    </citation>
    <scope>NUCLEOTIDE SEQUENCE [LARGE SCALE GENOMIC DNA]</scope>
    <source>
        <strain evidence="7 8">NCTC10392</strain>
    </source>
</reference>
<evidence type="ECO:0000256" key="1">
    <source>
        <dbReference type="ARBA" id="ARBA00022741"/>
    </source>
</evidence>
<dbReference type="Pfam" id="PF01590">
    <property type="entry name" value="GAF"/>
    <property type="match status" value="1"/>
</dbReference>
<keyword evidence="3" id="KW-0805">Transcription regulation</keyword>
<dbReference type="SMART" id="SM00065">
    <property type="entry name" value="GAF"/>
    <property type="match status" value="1"/>
</dbReference>
<evidence type="ECO:0000256" key="2">
    <source>
        <dbReference type="ARBA" id="ARBA00022840"/>
    </source>
</evidence>
<dbReference type="Pfam" id="PF00158">
    <property type="entry name" value="Sigma54_activat"/>
    <property type="match status" value="1"/>
</dbReference>
<evidence type="ECO:0000256" key="4">
    <source>
        <dbReference type="ARBA" id="ARBA00023125"/>
    </source>
</evidence>
<dbReference type="InterPro" id="IPR027417">
    <property type="entry name" value="P-loop_NTPase"/>
</dbReference>
<evidence type="ECO:0000313" key="8">
    <source>
        <dbReference type="Proteomes" id="UP000255125"/>
    </source>
</evidence>
<dbReference type="InterPro" id="IPR025662">
    <property type="entry name" value="Sigma_54_int_dom_ATP-bd_1"/>
</dbReference>
<dbReference type="Gene3D" id="1.10.10.60">
    <property type="entry name" value="Homeodomain-like"/>
    <property type="match status" value="1"/>
</dbReference>
<evidence type="ECO:0000256" key="3">
    <source>
        <dbReference type="ARBA" id="ARBA00023015"/>
    </source>
</evidence>
<sequence length="519" mass="57147">MLHGRADHIRVVMTMLRESLSADLIVELPNAVRLQRLVQTLREYFHSGAVGLLRLDGDDSLRPVATVGLVHEALGRRFVIAQHPRLAAIMASREPTWFEPDSRLPDPYDGLLDNQVGEPLPVHDCMGVSLFVEGRPWGAITLDALHAGTFDAHAREQLKRCTLQIEAAVRVTRLEQENRSLRLSRSEPRAGAPSVEEGEILGQSPALHQLLDELEVLADSQLPVLLLGETGVGKELFARRLHRLSRRSKKPLIQVNCAALPESLAESELFGHVKGAFSGATSDRAGRFDAANGGTLFLDEVGELPLSVQAKLLRTLQNGEIQRLGADKPLHVDVRIIAATNRHLPERIREGLFRADLYHRLSVYPVPIPALRERGHDVLLLAGHFLELNRARLGLRGLRLSPAAEQTLLGYAWPGNVRELEHVISRAALKQLSRGGNRNQIMTLQAELLDLDSATLAQAPEVEVPAPAFQTLSEAVDDCQRHKVRQALSLSGGNWASAARMLGLDASNLHKLARRLGLK</sequence>
<dbReference type="InterPro" id="IPR002078">
    <property type="entry name" value="Sigma_54_int"/>
</dbReference>
<dbReference type="InterPro" id="IPR003593">
    <property type="entry name" value="AAA+_ATPase"/>
</dbReference>
<keyword evidence="2" id="KW-0067">ATP-binding</keyword>
<dbReference type="AlphaFoldDB" id="A0A379ICV5"/>
<dbReference type="NCBIfam" id="NF003451">
    <property type="entry name" value="PRK05022.1"/>
    <property type="match status" value="1"/>
</dbReference>
<dbReference type="InterPro" id="IPR009057">
    <property type="entry name" value="Homeodomain-like_sf"/>
</dbReference>
<dbReference type="EMBL" id="UGUS01000002">
    <property type="protein sequence ID" value="SUD30618.1"/>
    <property type="molecule type" value="Genomic_DNA"/>
</dbReference>
<dbReference type="InterPro" id="IPR058031">
    <property type="entry name" value="AAA_lid_NorR"/>
</dbReference>
<dbReference type="PANTHER" id="PTHR32071:SF35">
    <property type="entry name" value="ANAEROBIC NITRIC OXIDE REDUCTASE TRANSCRIPTION REGULATOR NORR"/>
    <property type="match status" value="1"/>
</dbReference>
<dbReference type="Gene3D" id="3.40.50.300">
    <property type="entry name" value="P-loop containing nucleotide triphosphate hydrolases"/>
    <property type="match status" value="1"/>
</dbReference>
<evidence type="ECO:0000313" key="7">
    <source>
        <dbReference type="EMBL" id="SUD30618.1"/>
    </source>
</evidence>
<dbReference type="InterPro" id="IPR003018">
    <property type="entry name" value="GAF"/>
</dbReference>
<dbReference type="InterPro" id="IPR029016">
    <property type="entry name" value="GAF-like_dom_sf"/>
</dbReference>
<dbReference type="PROSITE" id="PS00688">
    <property type="entry name" value="SIGMA54_INTERACT_3"/>
    <property type="match status" value="1"/>
</dbReference>
<dbReference type="InterPro" id="IPR002197">
    <property type="entry name" value="HTH_Fis"/>
</dbReference>
<name>A0A379ICV5_PSEFL</name>
<dbReference type="GO" id="GO:0043565">
    <property type="term" value="F:sequence-specific DNA binding"/>
    <property type="evidence" value="ECO:0007669"/>
    <property type="project" value="InterPro"/>
</dbReference>
<evidence type="ECO:0000259" key="6">
    <source>
        <dbReference type="PROSITE" id="PS50045"/>
    </source>
</evidence>
<organism evidence="7 8">
    <name type="scientific">Pseudomonas fluorescens</name>
    <dbReference type="NCBI Taxonomy" id="294"/>
    <lineage>
        <taxon>Bacteria</taxon>
        <taxon>Pseudomonadati</taxon>
        <taxon>Pseudomonadota</taxon>
        <taxon>Gammaproteobacteria</taxon>
        <taxon>Pseudomonadales</taxon>
        <taxon>Pseudomonadaceae</taxon>
        <taxon>Pseudomonas</taxon>
    </lineage>
</organism>
<dbReference type="FunFam" id="3.40.50.300:FF:000006">
    <property type="entry name" value="DNA-binding transcriptional regulator NtrC"/>
    <property type="match status" value="1"/>
</dbReference>